<keyword evidence="1" id="KW-0812">Transmembrane</keyword>
<gene>
    <name evidence="2" type="ORF">SAMN05216258_104543</name>
</gene>
<keyword evidence="1" id="KW-0472">Membrane</keyword>
<evidence type="ECO:0000313" key="2">
    <source>
        <dbReference type="EMBL" id="SFI15187.1"/>
    </source>
</evidence>
<name>A0A1I3FVL2_9RHOB</name>
<evidence type="ECO:0000313" key="3">
    <source>
        <dbReference type="Proteomes" id="UP000199377"/>
    </source>
</evidence>
<dbReference type="EMBL" id="FOQH01000004">
    <property type="protein sequence ID" value="SFI15187.1"/>
    <property type="molecule type" value="Genomic_DNA"/>
</dbReference>
<proteinExistence type="predicted"/>
<sequence length="65" mass="7212">MSLYPCDSCRKLFPEDALHEGEGGISLCDDCARRERPETKAERVALWVVIALTLAALSAPFWMGD</sequence>
<feature type="transmembrane region" description="Helical" evidence="1">
    <location>
        <begin position="44"/>
        <end position="63"/>
    </location>
</feature>
<dbReference type="STRING" id="1114924.SAMN05216258_104543"/>
<evidence type="ECO:0000256" key="1">
    <source>
        <dbReference type="SAM" id="Phobius"/>
    </source>
</evidence>
<keyword evidence="1" id="KW-1133">Transmembrane helix</keyword>
<dbReference type="Proteomes" id="UP000199377">
    <property type="component" value="Unassembled WGS sequence"/>
</dbReference>
<dbReference type="RefSeq" id="WP_092859808.1">
    <property type="nucleotide sequence ID" value="NZ_FOQH01000004.1"/>
</dbReference>
<keyword evidence="3" id="KW-1185">Reference proteome</keyword>
<protein>
    <submittedName>
        <fullName evidence="2">Uncharacterized protein</fullName>
    </submittedName>
</protein>
<dbReference type="AlphaFoldDB" id="A0A1I3FVL2"/>
<accession>A0A1I3FVL2</accession>
<reference evidence="2 3" key="1">
    <citation type="submission" date="2016-10" db="EMBL/GenBank/DDBJ databases">
        <authorList>
            <person name="de Groot N.N."/>
        </authorList>
    </citation>
    <scope>NUCLEOTIDE SEQUENCE [LARGE SCALE GENOMIC DNA]</scope>
    <source>
        <strain evidence="2 3">CGMCC 1.11030</strain>
    </source>
</reference>
<organism evidence="2 3">
    <name type="scientific">Albimonas pacifica</name>
    <dbReference type="NCBI Taxonomy" id="1114924"/>
    <lineage>
        <taxon>Bacteria</taxon>
        <taxon>Pseudomonadati</taxon>
        <taxon>Pseudomonadota</taxon>
        <taxon>Alphaproteobacteria</taxon>
        <taxon>Rhodobacterales</taxon>
        <taxon>Paracoccaceae</taxon>
        <taxon>Albimonas</taxon>
    </lineage>
</organism>